<dbReference type="PANTHER" id="PTHR15859">
    <property type="entry name" value="SETA BINDING PROTEIN 1"/>
    <property type="match status" value="1"/>
</dbReference>
<protein>
    <submittedName>
        <fullName evidence="2">Uncharacterized protein</fullName>
    </submittedName>
</protein>
<reference evidence="2" key="1">
    <citation type="submission" date="2018-11" db="EMBL/GenBank/DDBJ databases">
        <authorList>
            <consortium name="Pathogen Informatics"/>
        </authorList>
    </citation>
    <scope>NUCLEOTIDE SEQUENCE</scope>
</reference>
<organism evidence="2 3">
    <name type="scientific">Protopolystoma xenopodis</name>
    <dbReference type="NCBI Taxonomy" id="117903"/>
    <lineage>
        <taxon>Eukaryota</taxon>
        <taxon>Metazoa</taxon>
        <taxon>Spiralia</taxon>
        <taxon>Lophotrochozoa</taxon>
        <taxon>Platyhelminthes</taxon>
        <taxon>Monogenea</taxon>
        <taxon>Polyopisthocotylea</taxon>
        <taxon>Polystomatidea</taxon>
        <taxon>Polystomatidae</taxon>
        <taxon>Protopolystoma</taxon>
    </lineage>
</organism>
<dbReference type="OrthoDB" id="6077599at2759"/>
<keyword evidence="3" id="KW-1185">Reference proteome</keyword>
<dbReference type="Proteomes" id="UP000784294">
    <property type="component" value="Unassembled WGS sequence"/>
</dbReference>
<evidence type="ECO:0000313" key="3">
    <source>
        <dbReference type="Proteomes" id="UP000784294"/>
    </source>
</evidence>
<comment type="caution">
    <text evidence="2">The sequence shown here is derived from an EMBL/GenBank/DDBJ whole genome shotgun (WGS) entry which is preliminary data.</text>
</comment>
<proteinExistence type="predicted"/>
<dbReference type="EMBL" id="CAAALY010099731">
    <property type="protein sequence ID" value="VEL29028.1"/>
    <property type="molecule type" value="Genomic_DNA"/>
</dbReference>
<dbReference type="PANTHER" id="PTHR15859:SF1">
    <property type="entry name" value="BTB DOMAIN-CONTAINING PROTEIN"/>
    <property type="match status" value="1"/>
</dbReference>
<dbReference type="InterPro" id="IPR047876">
    <property type="entry name" value="SHKBP1/KCTD3"/>
</dbReference>
<feature type="region of interest" description="Disordered" evidence="1">
    <location>
        <begin position="84"/>
        <end position="129"/>
    </location>
</feature>
<sequence>MLYMIKTFWAATLPSYQALGRNRFCNELHHVRTWSVTRFRGLINTKPSSTPLASFHVTALDETEPRQLTDSVLESAFVCNLKQKQRQEQQRQQQQQQQNTSQSGLPHSHVAHLGRSNSAVAHQPSLEAK</sequence>
<evidence type="ECO:0000313" key="2">
    <source>
        <dbReference type="EMBL" id="VEL29028.1"/>
    </source>
</evidence>
<accession>A0A3S5AZ47</accession>
<dbReference type="AlphaFoldDB" id="A0A3S5AZ47"/>
<gene>
    <name evidence="2" type="ORF">PXEA_LOCUS22468</name>
</gene>
<evidence type="ECO:0000256" key="1">
    <source>
        <dbReference type="SAM" id="MobiDB-lite"/>
    </source>
</evidence>
<name>A0A3S5AZ47_9PLAT</name>